<dbReference type="AlphaFoldDB" id="I2Q2L1"/>
<evidence type="ECO:0000256" key="1">
    <source>
        <dbReference type="SAM" id="SignalP"/>
    </source>
</evidence>
<dbReference type="HOGENOM" id="CLU_082643_0_0_7"/>
<dbReference type="eggNOG" id="COG4313">
    <property type="taxonomic scope" value="Bacteria"/>
</dbReference>
<dbReference type="EMBL" id="JH600068">
    <property type="protein sequence ID" value="EIG54017.1"/>
    <property type="molecule type" value="Genomic_DNA"/>
</dbReference>
<dbReference type="OrthoDB" id="191143at2"/>
<gene>
    <name evidence="2" type="ORF">DesU5LDRAFT_2352</name>
</gene>
<feature type="signal peptide" evidence="1">
    <location>
        <begin position="1"/>
        <end position="22"/>
    </location>
</feature>
<proteinExistence type="predicted"/>
<dbReference type="Pfam" id="PF13557">
    <property type="entry name" value="Phenol_MetA_deg"/>
    <property type="match status" value="1"/>
</dbReference>
<evidence type="ECO:0008006" key="3">
    <source>
        <dbReference type="Google" id="ProtNLM"/>
    </source>
</evidence>
<feature type="chain" id="PRO_5003663655" description="Protein involved in meta-pathway of phenol degradation" evidence="1">
    <location>
        <begin position="23"/>
        <end position="287"/>
    </location>
</feature>
<name>I2Q2L1_9BACT</name>
<dbReference type="InterPro" id="IPR025737">
    <property type="entry name" value="FApF"/>
</dbReference>
<protein>
    <recommendedName>
        <fullName evidence="3">Protein involved in meta-pathway of phenol degradation</fullName>
    </recommendedName>
</protein>
<sequence>MNKILLLGALCLCLVHPGHALAGTTNARDYVPLPPGTNIINLYYSHGFGNELYARNNKISDNANLTSNVGLLRPIHYMQLGPFTIDPQAVIPFGEVELNGERSGGVGDITLLSTIWFVNNMEKGYFFAYSPYVTIPSGPYRRESPINFGANRWSFKQELAVGKRFADKAWLELIANAEFFTNNIDAPDATNKPVTASKDPVYGVEFHASYDLTKEFFVAGDYYFLYGGETTLDGARLNDRTSTHTVGLSFFYMLNPHLQLMADYKLPVAVQNGIKTNSFTVRLAYVF</sequence>
<reference evidence="2" key="1">
    <citation type="submission" date="2011-11" db="EMBL/GenBank/DDBJ databases">
        <title>Improved High-Quality Draft sequence of Desulfovibrio sp. U5L.</title>
        <authorList>
            <consortium name="US DOE Joint Genome Institute"/>
            <person name="Lucas S."/>
            <person name="Han J."/>
            <person name="Lapidus A."/>
            <person name="Cheng J.-F."/>
            <person name="Goodwin L."/>
            <person name="Pitluck S."/>
            <person name="Peters L."/>
            <person name="Ovchinnikova G."/>
            <person name="Held B."/>
            <person name="Detter J.C."/>
            <person name="Han C."/>
            <person name="Tapia R."/>
            <person name="Land M."/>
            <person name="Hauser L."/>
            <person name="Kyrpides N."/>
            <person name="Ivanova N."/>
            <person name="Pagani I."/>
            <person name="Gabster J."/>
            <person name="Walker C."/>
            <person name="Stolyar S."/>
            <person name="Stahl D."/>
            <person name="Arkin A."/>
            <person name="Dehal P."/>
            <person name="Hazen T."/>
            <person name="Woyke T."/>
        </authorList>
    </citation>
    <scope>NUCLEOTIDE SEQUENCE [LARGE SCALE GENOMIC DNA]</scope>
    <source>
        <strain evidence="2">U5L</strain>
    </source>
</reference>
<accession>I2Q2L1</accession>
<keyword evidence="1" id="KW-0732">Signal</keyword>
<organism evidence="2">
    <name type="scientific">Desulfovibrio sp. U5L</name>
    <dbReference type="NCBI Taxonomy" id="596152"/>
    <lineage>
        <taxon>Bacteria</taxon>
        <taxon>Pseudomonadati</taxon>
        <taxon>Thermodesulfobacteriota</taxon>
        <taxon>Desulfovibrionia</taxon>
        <taxon>Desulfovibrionales</taxon>
        <taxon>Desulfovibrionaceae</taxon>
        <taxon>Desulfovibrio</taxon>
    </lineage>
</organism>
<evidence type="ECO:0000313" key="2">
    <source>
        <dbReference type="EMBL" id="EIG54017.1"/>
    </source>
</evidence>